<comment type="subcellular location">
    <subcellularLocation>
        <location evidence="1">Nucleus</location>
    </subcellularLocation>
</comment>
<reference evidence="6 7" key="1">
    <citation type="submission" date="2019-08" db="EMBL/GenBank/DDBJ databases">
        <title>The genome sequence of a newly discovered highly antifungal drug resistant Aspergillus species, Aspergillus tanneri NIH 1004.</title>
        <authorList>
            <person name="Mounaud S."/>
            <person name="Singh I."/>
            <person name="Joardar V."/>
            <person name="Pakala S."/>
            <person name="Pakala S."/>
            <person name="Venepally P."/>
            <person name="Chung J.K."/>
            <person name="Losada L."/>
            <person name="Nierman W.C."/>
        </authorList>
    </citation>
    <scope>NUCLEOTIDE SEQUENCE [LARGE SCALE GENOMIC DNA]</scope>
    <source>
        <strain evidence="6 7">NIH1004</strain>
    </source>
</reference>
<keyword evidence="2" id="KW-0805">Transcription regulation</keyword>
<dbReference type="PANTHER" id="PTHR31001">
    <property type="entry name" value="UNCHARACTERIZED TRANSCRIPTIONAL REGULATORY PROTEIN"/>
    <property type="match status" value="1"/>
</dbReference>
<dbReference type="Pfam" id="PF04082">
    <property type="entry name" value="Fungal_trans"/>
    <property type="match status" value="1"/>
</dbReference>
<organism evidence="6 7">
    <name type="scientific">Aspergillus tanneri</name>
    <dbReference type="NCBI Taxonomy" id="1220188"/>
    <lineage>
        <taxon>Eukaryota</taxon>
        <taxon>Fungi</taxon>
        <taxon>Dikarya</taxon>
        <taxon>Ascomycota</taxon>
        <taxon>Pezizomycotina</taxon>
        <taxon>Eurotiomycetes</taxon>
        <taxon>Eurotiomycetidae</taxon>
        <taxon>Eurotiales</taxon>
        <taxon>Aspergillaceae</taxon>
        <taxon>Aspergillus</taxon>
        <taxon>Aspergillus subgen. Circumdati</taxon>
    </lineage>
</organism>
<keyword evidence="3" id="KW-0804">Transcription</keyword>
<protein>
    <recommendedName>
        <fullName evidence="5">Xylanolytic transcriptional activator regulatory domain-containing protein</fullName>
    </recommendedName>
</protein>
<keyword evidence="4" id="KW-0539">Nucleus</keyword>
<gene>
    <name evidence="6" type="ORF">ATNIH1004_009132</name>
</gene>
<evidence type="ECO:0000313" key="6">
    <source>
        <dbReference type="EMBL" id="KAA8644921.1"/>
    </source>
</evidence>
<dbReference type="VEuPathDB" id="FungiDB:EYZ11_005304"/>
<dbReference type="GeneID" id="54331834"/>
<dbReference type="SMART" id="SM00906">
    <property type="entry name" value="Fungal_trans"/>
    <property type="match status" value="1"/>
</dbReference>
<proteinExistence type="predicted"/>
<evidence type="ECO:0000256" key="3">
    <source>
        <dbReference type="ARBA" id="ARBA00023163"/>
    </source>
</evidence>
<dbReference type="GO" id="GO:0005634">
    <property type="term" value="C:nucleus"/>
    <property type="evidence" value="ECO:0007669"/>
    <property type="project" value="UniProtKB-SubCell"/>
</dbReference>
<dbReference type="GO" id="GO:0003677">
    <property type="term" value="F:DNA binding"/>
    <property type="evidence" value="ECO:0007669"/>
    <property type="project" value="InterPro"/>
</dbReference>
<evidence type="ECO:0000256" key="2">
    <source>
        <dbReference type="ARBA" id="ARBA00023015"/>
    </source>
</evidence>
<dbReference type="PANTHER" id="PTHR31001:SF85">
    <property type="entry name" value="ZN(II)2CYS6 TRANSCRIPTION FACTOR (EUROFUNG)"/>
    <property type="match status" value="1"/>
</dbReference>
<dbReference type="EMBL" id="QUQM01000006">
    <property type="protein sequence ID" value="KAA8644921.1"/>
    <property type="molecule type" value="Genomic_DNA"/>
</dbReference>
<evidence type="ECO:0000256" key="4">
    <source>
        <dbReference type="ARBA" id="ARBA00023242"/>
    </source>
</evidence>
<dbReference type="GO" id="GO:0006351">
    <property type="term" value="P:DNA-templated transcription"/>
    <property type="evidence" value="ECO:0007669"/>
    <property type="project" value="InterPro"/>
</dbReference>
<dbReference type="GO" id="GO:0008270">
    <property type="term" value="F:zinc ion binding"/>
    <property type="evidence" value="ECO:0007669"/>
    <property type="project" value="InterPro"/>
</dbReference>
<evidence type="ECO:0000256" key="1">
    <source>
        <dbReference type="ARBA" id="ARBA00004123"/>
    </source>
</evidence>
<dbReference type="InterPro" id="IPR050613">
    <property type="entry name" value="Sec_Metabolite_Reg"/>
</dbReference>
<sequence length="458" mass="52864">MKPDILPVFSKCSVRVSQLYPEPQHALRLWATYMENVNPVLKLLHTPTAQSTIIGTILDPQASNSSSMALAFAVFFAAVTSMNDREARESLLENRQHLLRRYSAGLNQALVDGDYLGNPKVTELQALTIFVTCLRAHDTSRAVWVLIGTTIRLAQSIGLHRDGMLLKLCPFETEIRVRLWWHLCLLDSRSPEDHGFELTLDIFNQGPRLPLNVNDNQLYPDMKALPEGSEVWTEMTFFLVQIEAAKILHPVLRTKQDSGTDALGDLMTKRQMIADHVRLIEDRYLSNGNMDIPLHRAAFYHYHTACEKMRFMLQLREELYLQPNKISDNPDHVVRQSFTMAYRVLEGSYFLLTKDCSMHFTWIFHVYTQWYALAYVLRCLSFYPRCRETDLAWDLVNKILRLIDSFGDGYWNGSSTSETNSIWACLEALRMQAVQRRLKGKRPQNCTMSLLQQFHRAL</sequence>
<dbReference type="OrthoDB" id="424974at2759"/>
<evidence type="ECO:0000313" key="7">
    <source>
        <dbReference type="Proteomes" id="UP000324241"/>
    </source>
</evidence>
<name>A0A5M9MDB4_9EURO</name>
<accession>A0A5M9MDB4</accession>
<dbReference type="RefSeq" id="XP_033424282.1">
    <property type="nucleotide sequence ID" value="XM_033573730.1"/>
</dbReference>
<dbReference type="Proteomes" id="UP000324241">
    <property type="component" value="Unassembled WGS sequence"/>
</dbReference>
<dbReference type="InterPro" id="IPR007219">
    <property type="entry name" value="XnlR_reg_dom"/>
</dbReference>
<comment type="caution">
    <text evidence="6">The sequence shown here is derived from an EMBL/GenBank/DDBJ whole genome shotgun (WGS) entry which is preliminary data.</text>
</comment>
<feature type="domain" description="Xylanolytic transcriptional activator regulatory" evidence="5">
    <location>
        <begin position="143"/>
        <end position="216"/>
    </location>
</feature>
<dbReference type="CDD" id="cd12148">
    <property type="entry name" value="fungal_TF_MHR"/>
    <property type="match status" value="1"/>
</dbReference>
<evidence type="ECO:0000259" key="5">
    <source>
        <dbReference type="SMART" id="SM00906"/>
    </source>
</evidence>
<dbReference type="AlphaFoldDB" id="A0A5M9MDB4"/>